<evidence type="ECO:0000313" key="5">
    <source>
        <dbReference type="RefSeq" id="XP_005753273.2"/>
    </source>
</evidence>
<dbReference type="PROSITE" id="PS00615">
    <property type="entry name" value="C_TYPE_LECTIN_1"/>
    <property type="match status" value="1"/>
</dbReference>
<sequence length="362" mass="41608">MILLLFLFSLALVLTAVSSSDDHRVQLLHGSCPPFWYSFNGRCYKYVATHMSWADAELYCVSQRANLVSIHSREEEEFVKSLIKNFDHAERWTWIGLSDLHKEGRWMWSDGCAVSFVYWGAGEPNNGGTDEHCVHTNVREVKEWNDHQCSLNLASVCATQITYDRAVKLLRGNCPTYWWSFNGRCYKYVATPKSWSDAEFYCLSQGAHLVSIHNMAEDNFVRSLIRNSDPDERATWIGLSDIHNDRAVKLQHGNCPTFWWSFNGRCYTYVATPMSWSDAEFYCLSQGANLVSIHNMEEENFVRSLIRNFDPAQRASWIGLSDVHREGRWMWSDGSVAAIKESSSTSLQKSCTKKLQQLFIKG</sequence>
<accession>A0A9Y3RZ56</accession>
<dbReference type="InterPro" id="IPR016187">
    <property type="entry name" value="CTDL_fold"/>
</dbReference>
<dbReference type="AlphaFoldDB" id="A0A9Y3RZ56"/>
<feature type="signal peptide" evidence="2">
    <location>
        <begin position="1"/>
        <end position="19"/>
    </location>
</feature>
<gene>
    <name evidence="5" type="primary">LOC102215817</name>
</gene>
<dbReference type="Gene3D" id="3.10.100.10">
    <property type="entry name" value="Mannose-Binding Protein A, subunit A"/>
    <property type="match status" value="3"/>
</dbReference>
<organism evidence="4 5">
    <name type="scientific">Pundamilia nyererei</name>
    <dbReference type="NCBI Taxonomy" id="303518"/>
    <lineage>
        <taxon>Eukaryota</taxon>
        <taxon>Metazoa</taxon>
        <taxon>Chordata</taxon>
        <taxon>Craniata</taxon>
        <taxon>Vertebrata</taxon>
        <taxon>Euteleostomi</taxon>
        <taxon>Actinopterygii</taxon>
        <taxon>Neopterygii</taxon>
        <taxon>Teleostei</taxon>
        <taxon>Neoteleostei</taxon>
        <taxon>Acanthomorphata</taxon>
        <taxon>Ovalentaria</taxon>
        <taxon>Cichlomorphae</taxon>
        <taxon>Cichliformes</taxon>
        <taxon>Cichlidae</taxon>
        <taxon>African cichlids</taxon>
        <taxon>Pseudocrenilabrinae</taxon>
        <taxon>Haplochromini</taxon>
        <taxon>Pundamilia</taxon>
    </lineage>
</organism>
<dbReference type="RefSeq" id="XP_005753273.2">
    <property type="nucleotide sequence ID" value="XM_005753216.2"/>
</dbReference>
<evidence type="ECO:0000256" key="2">
    <source>
        <dbReference type="SAM" id="SignalP"/>
    </source>
</evidence>
<dbReference type="CDD" id="cd00037">
    <property type="entry name" value="CLECT"/>
    <property type="match status" value="1"/>
</dbReference>
<evidence type="ECO:0000256" key="1">
    <source>
        <dbReference type="ARBA" id="ARBA00023157"/>
    </source>
</evidence>
<dbReference type="Pfam" id="PF00059">
    <property type="entry name" value="Lectin_C"/>
    <property type="match status" value="3"/>
</dbReference>
<dbReference type="InterPro" id="IPR050111">
    <property type="entry name" value="C-type_lectin/snaclec_domain"/>
</dbReference>
<feature type="domain" description="C-type lectin" evidence="3">
    <location>
        <begin position="181"/>
        <end position="266"/>
    </location>
</feature>
<dbReference type="SUPFAM" id="SSF56436">
    <property type="entry name" value="C-type lectin-like"/>
    <property type="match status" value="3"/>
</dbReference>
<feature type="chain" id="PRO_5041298813" evidence="2">
    <location>
        <begin position="20"/>
        <end position="362"/>
    </location>
</feature>
<reference evidence="5" key="1">
    <citation type="submission" date="2025-08" db="UniProtKB">
        <authorList>
            <consortium name="RefSeq"/>
        </authorList>
    </citation>
    <scope>IDENTIFICATION</scope>
</reference>
<protein>
    <submittedName>
        <fullName evidence="5">C-type mannose receptor 2-like</fullName>
    </submittedName>
</protein>
<keyword evidence="2" id="KW-0732">Signal</keyword>
<dbReference type="InterPro" id="IPR018378">
    <property type="entry name" value="C-type_lectin_CS"/>
</dbReference>
<dbReference type="SMART" id="SM00034">
    <property type="entry name" value="CLECT"/>
    <property type="match status" value="3"/>
</dbReference>
<evidence type="ECO:0000313" key="4">
    <source>
        <dbReference type="Proteomes" id="UP000695023"/>
    </source>
</evidence>
<dbReference type="GeneID" id="102215817"/>
<evidence type="ECO:0000259" key="3">
    <source>
        <dbReference type="PROSITE" id="PS50041"/>
    </source>
</evidence>
<dbReference type="PANTHER" id="PTHR22803">
    <property type="entry name" value="MANNOSE, PHOSPHOLIPASE, LECTIN RECEPTOR RELATED"/>
    <property type="match status" value="1"/>
</dbReference>
<dbReference type="InterPro" id="IPR001304">
    <property type="entry name" value="C-type_lectin-like"/>
</dbReference>
<dbReference type="InterPro" id="IPR016186">
    <property type="entry name" value="C-type_lectin-like/link_sf"/>
</dbReference>
<feature type="domain" description="C-type lectin" evidence="3">
    <location>
        <begin position="39"/>
        <end position="158"/>
    </location>
</feature>
<dbReference type="Proteomes" id="UP000695023">
    <property type="component" value="Unplaced"/>
</dbReference>
<feature type="domain" description="C-type lectin" evidence="3">
    <location>
        <begin position="262"/>
        <end position="335"/>
    </location>
</feature>
<dbReference type="PRINTS" id="PR01504">
    <property type="entry name" value="PNCREATITSAP"/>
</dbReference>
<keyword evidence="4" id="KW-1185">Reference proteome</keyword>
<keyword evidence="1" id="KW-1015">Disulfide bond</keyword>
<proteinExistence type="predicted"/>
<name>A0A9Y3RZ56_9CICH</name>
<dbReference type="PROSITE" id="PS50041">
    <property type="entry name" value="C_TYPE_LECTIN_2"/>
    <property type="match status" value="3"/>
</dbReference>